<dbReference type="MEROPS" id="M14.A28"/>
<evidence type="ECO:0000313" key="16">
    <source>
        <dbReference type="WBParaSite" id="SRAE_2000317100.1"/>
    </source>
</evidence>
<evidence type="ECO:0000313" key="14">
    <source>
        <dbReference type="EMBL" id="CEF68514.1"/>
    </source>
</evidence>
<evidence type="ECO:0000256" key="6">
    <source>
        <dbReference type="ARBA" id="ARBA00022729"/>
    </source>
</evidence>
<feature type="active site" description="Proton donor/acceptor" evidence="11">
    <location>
        <position position="420"/>
    </location>
</feature>
<dbReference type="Proteomes" id="UP000035682">
    <property type="component" value="Unplaced"/>
</dbReference>
<name>A0A090MZ89_STRRB</name>
<reference evidence="16" key="2">
    <citation type="submission" date="2020-12" db="UniProtKB">
        <authorList>
            <consortium name="WormBaseParasite"/>
        </authorList>
    </citation>
    <scope>IDENTIFICATION</scope>
</reference>
<dbReference type="GO" id="GO:0006508">
    <property type="term" value="P:proteolysis"/>
    <property type="evidence" value="ECO:0007669"/>
    <property type="project" value="UniProtKB-KW"/>
</dbReference>
<dbReference type="STRING" id="34506.A0A090MZ89"/>
<evidence type="ECO:0000256" key="7">
    <source>
        <dbReference type="ARBA" id="ARBA00022801"/>
    </source>
</evidence>
<evidence type="ECO:0000256" key="4">
    <source>
        <dbReference type="ARBA" id="ARBA00022670"/>
    </source>
</evidence>
<evidence type="ECO:0000259" key="13">
    <source>
        <dbReference type="PROSITE" id="PS52035"/>
    </source>
</evidence>
<evidence type="ECO:0000313" key="15">
    <source>
        <dbReference type="Proteomes" id="UP000035682"/>
    </source>
</evidence>
<sequence>MYHYLLFFLSFLIVEIISSQQKYSLHTLKPETQKQVDFLKHLEVNGTNGLLDTKLDFWQEPTSPGRIVQVMIKEMDIEKFTKMMDIWKISHNVTISDVEKIIKKRATEAKERALFEKSFKDTSLRRQSSSRRRVNLSHTQYHSFGSIINYLNTLAITFPDRVQVQPIGTTHEGRQIPLIKIGTEQKGNKPAIWIDGGIHAREWVSPSVVLYFIDQLVNEYERKSYIRNLVDSIDWYIVPLLNPDGYEHSRSSTDPETRLWRKNKSPQSCITVNSGFFAPPKTQCCQGVDLNRNYDWFFGQYGSSTDPCSEIFQGKHAFSEPETRAVRDFVYKLNGQIKTFLTFHSYSQILMFPFGHQQRTYPSDVDDLRSTANRAADALRRVYGTKYVVGTGADTLYPASGGSEDWAKGKMGIKYAYLFELRPEESVYDGFLLREDQILPTARETWEAVKVIATQTLVSFPAGDYSSQIIQSNKNNIASFTRNDDITSQSTCRDLDALCKYWANNGACPNWPIIFVPKNHFGEILLSFYLITFKQKVVIKEILF</sequence>
<comment type="similarity">
    <text evidence="2 11">Belongs to the peptidase M14 family.</text>
</comment>
<dbReference type="EMBL" id="LN609529">
    <property type="protein sequence ID" value="CEF68514.1"/>
    <property type="molecule type" value="Genomic_DNA"/>
</dbReference>
<keyword evidence="3" id="KW-0121">Carboxypeptidase</keyword>
<dbReference type="GO" id="GO:0004181">
    <property type="term" value="F:metallocarboxypeptidase activity"/>
    <property type="evidence" value="ECO:0007669"/>
    <property type="project" value="InterPro"/>
</dbReference>
<comment type="cofactor">
    <cofactor evidence="1">
        <name>Zn(2+)</name>
        <dbReference type="ChEBI" id="CHEBI:29105"/>
    </cofactor>
</comment>
<evidence type="ECO:0000256" key="1">
    <source>
        <dbReference type="ARBA" id="ARBA00001947"/>
    </source>
</evidence>
<dbReference type="WormBase" id="SRAE_2000317100">
    <property type="protein sequence ID" value="SRP09249"/>
    <property type="gene ID" value="WBGene00263391"/>
</dbReference>
<keyword evidence="7" id="KW-0378">Hydrolase</keyword>
<dbReference type="Pfam" id="PF00246">
    <property type="entry name" value="Peptidase_M14"/>
    <property type="match status" value="1"/>
</dbReference>
<dbReference type="AlphaFoldDB" id="A0A090MZ89"/>
<protein>
    <submittedName>
        <fullName evidence="14">Peptidase M14, carboxypeptidase A domain and Proteinase inhibitor, carboxypeptidase propeptide domain and Proteinase inhibitor, propeptide domain-containing protein</fullName>
    </submittedName>
</protein>
<dbReference type="PANTHER" id="PTHR11705">
    <property type="entry name" value="PROTEASE FAMILY M14 CARBOXYPEPTIDASE A,B"/>
    <property type="match status" value="1"/>
</dbReference>
<keyword evidence="10" id="KW-1015">Disulfide bond</keyword>
<dbReference type="RefSeq" id="XP_024507714.1">
    <property type="nucleotide sequence ID" value="XM_024654332.1"/>
</dbReference>
<dbReference type="CDD" id="cd03860">
    <property type="entry name" value="M14_CP_A-B_like"/>
    <property type="match status" value="1"/>
</dbReference>
<dbReference type="SUPFAM" id="SSF54897">
    <property type="entry name" value="Protease propeptides/inhibitors"/>
    <property type="match status" value="1"/>
</dbReference>
<keyword evidence="15" id="KW-1185">Reference proteome</keyword>
<dbReference type="OrthoDB" id="3626597at2759"/>
<dbReference type="eggNOG" id="KOG2650">
    <property type="taxonomic scope" value="Eukaryota"/>
</dbReference>
<evidence type="ECO:0000256" key="9">
    <source>
        <dbReference type="ARBA" id="ARBA00023049"/>
    </source>
</evidence>
<feature type="chain" id="PRO_5015031429" evidence="12">
    <location>
        <begin position="20"/>
        <end position="544"/>
    </location>
</feature>
<evidence type="ECO:0000256" key="5">
    <source>
        <dbReference type="ARBA" id="ARBA00022723"/>
    </source>
</evidence>
<keyword evidence="9" id="KW-0482">Metalloprotease</keyword>
<keyword evidence="4" id="KW-0645">Protease</keyword>
<dbReference type="GO" id="GO:0005615">
    <property type="term" value="C:extracellular space"/>
    <property type="evidence" value="ECO:0007669"/>
    <property type="project" value="TreeGrafter"/>
</dbReference>
<dbReference type="InterPro" id="IPR000834">
    <property type="entry name" value="Peptidase_M14"/>
</dbReference>
<dbReference type="InterPro" id="IPR057247">
    <property type="entry name" value="CARBOXYPEPT_ZN_2"/>
</dbReference>
<dbReference type="PROSITE" id="PS00132">
    <property type="entry name" value="CARBOXYPEPT_ZN_1"/>
    <property type="match status" value="1"/>
</dbReference>
<feature type="domain" description="Peptidase M14" evidence="13">
    <location>
        <begin position="140"/>
        <end position="456"/>
    </location>
</feature>
<evidence type="ECO:0000256" key="8">
    <source>
        <dbReference type="ARBA" id="ARBA00022833"/>
    </source>
</evidence>
<dbReference type="GO" id="GO:0008270">
    <property type="term" value="F:zinc ion binding"/>
    <property type="evidence" value="ECO:0007669"/>
    <property type="project" value="InterPro"/>
</dbReference>
<feature type="signal peptide" evidence="12">
    <location>
        <begin position="1"/>
        <end position="19"/>
    </location>
</feature>
<dbReference type="WBParaSite" id="SRAE_2000317100.1">
    <property type="protein sequence ID" value="SRAE_2000317100.1"/>
    <property type="gene ID" value="WBGene00263391"/>
</dbReference>
<dbReference type="PRINTS" id="PR00765">
    <property type="entry name" value="CRBOXYPTASEA"/>
</dbReference>
<keyword evidence="8" id="KW-0862">Zinc</keyword>
<gene>
    <name evidence="14 16 17" type="ORF">SRAE_2000317100</name>
</gene>
<dbReference type="PROSITE" id="PS52035">
    <property type="entry name" value="PEPTIDASE_M14"/>
    <property type="match status" value="1"/>
</dbReference>
<evidence type="ECO:0000313" key="17">
    <source>
        <dbReference type="WormBase" id="SRAE_2000317100"/>
    </source>
</evidence>
<evidence type="ECO:0000256" key="3">
    <source>
        <dbReference type="ARBA" id="ARBA00022645"/>
    </source>
</evidence>
<keyword evidence="6 12" id="KW-0732">Signal</keyword>
<dbReference type="SUPFAM" id="SSF53187">
    <property type="entry name" value="Zn-dependent exopeptidases"/>
    <property type="match status" value="1"/>
</dbReference>
<accession>A0A090MZ89</accession>
<proteinExistence type="inferred from homology"/>
<reference evidence="14 15" key="1">
    <citation type="submission" date="2014-09" db="EMBL/GenBank/DDBJ databases">
        <authorList>
            <person name="Martin A.A."/>
        </authorList>
    </citation>
    <scope>NUCLEOTIDE SEQUENCE</scope>
    <source>
        <strain evidence="15">ED321</strain>
        <strain evidence="14">ED321 Heterogonic</strain>
    </source>
</reference>
<dbReference type="PANTHER" id="PTHR11705:SF149">
    <property type="entry name" value="SHKT DOMAIN-CONTAINING PROTEIN"/>
    <property type="match status" value="1"/>
</dbReference>
<dbReference type="PROSITE" id="PS00133">
    <property type="entry name" value="CARBOXYPEPT_ZN_2"/>
    <property type="match status" value="1"/>
</dbReference>
<evidence type="ECO:0000256" key="11">
    <source>
        <dbReference type="PROSITE-ProRule" id="PRU01379"/>
    </source>
</evidence>
<evidence type="ECO:0000256" key="12">
    <source>
        <dbReference type="SAM" id="SignalP"/>
    </source>
</evidence>
<dbReference type="CTD" id="36380884"/>
<dbReference type="GeneID" id="36380884"/>
<organism evidence="14">
    <name type="scientific">Strongyloides ratti</name>
    <name type="common">Parasitic roundworm</name>
    <dbReference type="NCBI Taxonomy" id="34506"/>
    <lineage>
        <taxon>Eukaryota</taxon>
        <taxon>Metazoa</taxon>
        <taxon>Ecdysozoa</taxon>
        <taxon>Nematoda</taxon>
        <taxon>Chromadorea</taxon>
        <taxon>Rhabditida</taxon>
        <taxon>Tylenchina</taxon>
        <taxon>Panagrolaimomorpha</taxon>
        <taxon>Strongyloidoidea</taxon>
        <taxon>Strongyloididae</taxon>
        <taxon>Strongyloides</taxon>
    </lineage>
</organism>
<evidence type="ECO:0000256" key="2">
    <source>
        <dbReference type="ARBA" id="ARBA00005988"/>
    </source>
</evidence>
<dbReference type="InterPro" id="IPR003146">
    <property type="entry name" value="M14A_act_pep"/>
</dbReference>
<dbReference type="FunFam" id="3.40.630.10:FF:000056">
    <property type="entry name" value="Zinc carboxypeptidase"/>
    <property type="match status" value="1"/>
</dbReference>
<dbReference type="Pfam" id="PF02244">
    <property type="entry name" value="Propep_M14"/>
    <property type="match status" value="1"/>
</dbReference>
<dbReference type="Gene3D" id="3.40.630.10">
    <property type="entry name" value="Zn peptidases"/>
    <property type="match status" value="1"/>
</dbReference>
<dbReference type="OMA" id="GHRMTWK"/>
<keyword evidence="5" id="KW-0479">Metal-binding</keyword>
<dbReference type="InterPro" id="IPR057246">
    <property type="entry name" value="CARBOXYPEPT_ZN_1"/>
</dbReference>
<dbReference type="Gene3D" id="3.30.70.340">
    <property type="entry name" value="Metallocarboxypeptidase-like"/>
    <property type="match status" value="1"/>
</dbReference>
<dbReference type="InterPro" id="IPR036990">
    <property type="entry name" value="M14A-like_propep"/>
</dbReference>
<dbReference type="SMART" id="SM00631">
    <property type="entry name" value="Zn_pept"/>
    <property type="match status" value="1"/>
</dbReference>
<evidence type="ECO:0000256" key="10">
    <source>
        <dbReference type="ARBA" id="ARBA00023157"/>
    </source>
</evidence>